<evidence type="ECO:0000256" key="3">
    <source>
        <dbReference type="ARBA" id="ARBA00022722"/>
    </source>
</evidence>
<dbReference type="InterPro" id="IPR050556">
    <property type="entry name" value="Type_II_TA_system_RNase"/>
</dbReference>
<sequence>MKYLLDTNILAELRKFDKGLIDPNVQKWLAQIPPSQTCISVISLMEVKIGWLLKMRKDPTQGKMLEDWYQKTLILLYQDRTLPVTSEIALLCAELHIPNKRSYNDALIAATAMAHNLTLVTRNTKDFQGLKIKLLNPFEFPTLIQ</sequence>
<comment type="caution">
    <text evidence="9">The sequence shown here is derived from an EMBL/GenBank/DDBJ whole genome shotgun (WGS) entry which is preliminary data.</text>
</comment>
<comment type="cofactor">
    <cofactor evidence="1">
        <name>Mg(2+)</name>
        <dbReference type="ChEBI" id="CHEBI:18420"/>
    </cofactor>
</comment>
<comment type="similarity">
    <text evidence="7">Belongs to the PINc/VapC protein family.</text>
</comment>
<evidence type="ECO:0000259" key="8">
    <source>
        <dbReference type="Pfam" id="PF01850"/>
    </source>
</evidence>
<keyword evidence="2" id="KW-1277">Toxin-antitoxin system</keyword>
<evidence type="ECO:0000313" key="10">
    <source>
        <dbReference type="Proteomes" id="UP000190867"/>
    </source>
</evidence>
<evidence type="ECO:0000256" key="6">
    <source>
        <dbReference type="ARBA" id="ARBA00022842"/>
    </source>
</evidence>
<keyword evidence="10" id="KW-1185">Reference proteome</keyword>
<protein>
    <submittedName>
        <fullName evidence="9">VapC toxin family PIN domain ribonuclease</fullName>
    </submittedName>
</protein>
<dbReference type="PANTHER" id="PTHR33653:SF1">
    <property type="entry name" value="RIBONUCLEASE VAPC2"/>
    <property type="match status" value="1"/>
</dbReference>
<dbReference type="AlphaFoldDB" id="A0A1T0ASB1"/>
<evidence type="ECO:0000256" key="4">
    <source>
        <dbReference type="ARBA" id="ARBA00022723"/>
    </source>
</evidence>
<organism evidence="9 10">
    <name type="scientific">Haemophilus paracuniculus</name>
    <dbReference type="NCBI Taxonomy" id="734"/>
    <lineage>
        <taxon>Bacteria</taxon>
        <taxon>Pseudomonadati</taxon>
        <taxon>Pseudomonadota</taxon>
        <taxon>Gammaproteobacteria</taxon>
        <taxon>Pasteurellales</taxon>
        <taxon>Pasteurellaceae</taxon>
        <taxon>Haemophilus</taxon>
    </lineage>
</organism>
<dbReference type="SUPFAM" id="SSF88723">
    <property type="entry name" value="PIN domain-like"/>
    <property type="match status" value="1"/>
</dbReference>
<dbReference type="RefSeq" id="WP_078237177.1">
    <property type="nucleotide sequence ID" value="NZ_MUYA01000008.1"/>
</dbReference>
<dbReference type="Proteomes" id="UP000190867">
    <property type="component" value="Unassembled WGS sequence"/>
</dbReference>
<keyword evidence="5" id="KW-0378">Hydrolase</keyword>
<dbReference type="OrthoDB" id="9804823at2"/>
<dbReference type="EMBL" id="MUYA01000008">
    <property type="protein sequence ID" value="OOR99029.1"/>
    <property type="molecule type" value="Genomic_DNA"/>
</dbReference>
<feature type="domain" description="PIN" evidence="8">
    <location>
        <begin position="3"/>
        <end position="125"/>
    </location>
</feature>
<evidence type="ECO:0000313" key="9">
    <source>
        <dbReference type="EMBL" id="OOR99029.1"/>
    </source>
</evidence>
<keyword evidence="3" id="KW-0540">Nuclease</keyword>
<keyword evidence="6" id="KW-0460">Magnesium</keyword>
<gene>
    <name evidence="9" type="ORF">B0187_07155</name>
</gene>
<dbReference type="Gene3D" id="3.40.50.1010">
    <property type="entry name" value="5'-nuclease"/>
    <property type="match status" value="1"/>
</dbReference>
<name>A0A1T0ASB1_9PAST</name>
<dbReference type="STRING" id="734.B0187_07155"/>
<accession>A0A1T0ASB1</accession>
<evidence type="ECO:0000256" key="1">
    <source>
        <dbReference type="ARBA" id="ARBA00001946"/>
    </source>
</evidence>
<dbReference type="CDD" id="cd18746">
    <property type="entry name" value="PIN_VapC4-5_FitB-like"/>
    <property type="match status" value="1"/>
</dbReference>
<evidence type="ECO:0000256" key="5">
    <source>
        <dbReference type="ARBA" id="ARBA00022801"/>
    </source>
</evidence>
<proteinExistence type="inferred from homology"/>
<dbReference type="InterPro" id="IPR002716">
    <property type="entry name" value="PIN_dom"/>
</dbReference>
<evidence type="ECO:0000256" key="2">
    <source>
        <dbReference type="ARBA" id="ARBA00022649"/>
    </source>
</evidence>
<dbReference type="Pfam" id="PF01850">
    <property type="entry name" value="PIN"/>
    <property type="match status" value="1"/>
</dbReference>
<dbReference type="PANTHER" id="PTHR33653">
    <property type="entry name" value="RIBONUCLEASE VAPC2"/>
    <property type="match status" value="1"/>
</dbReference>
<dbReference type="GO" id="GO:0004518">
    <property type="term" value="F:nuclease activity"/>
    <property type="evidence" value="ECO:0007669"/>
    <property type="project" value="UniProtKB-KW"/>
</dbReference>
<dbReference type="GO" id="GO:0016787">
    <property type="term" value="F:hydrolase activity"/>
    <property type="evidence" value="ECO:0007669"/>
    <property type="project" value="UniProtKB-KW"/>
</dbReference>
<evidence type="ECO:0000256" key="7">
    <source>
        <dbReference type="ARBA" id="ARBA00038093"/>
    </source>
</evidence>
<dbReference type="InterPro" id="IPR029060">
    <property type="entry name" value="PIN-like_dom_sf"/>
</dbReference>
<keyword evidence="4" id="KW-0479">Metal-binding</keyword>
<dbReference type="GO" id="GO:0046872">
    <property type="term" value="F:metal ion binding"/>
    <property type="evidence" value="ECO:0007669"/>
    <property type="project" value="UniProtKB-KW"/>
</dbReference>
<reference evidence="9 10" key="1">
    <citation type="submission" date="2017-02" db="EMBL/GenBank/DDBJ databases">
        <title>Draft genome sequence of Haemophilus paracuniculus CCUG 43573 type strain.</title>
        <authorList>
            <person name="Engstrom-Jakobsson H."/>
            <person name="Salva-Serra F."/>
            <person name="Thorell K."/>
            <person name="Gonzales-Siles L."/>
            <person name="Karlsson R."/>
            <person name="Boulund F."/>
            <person name="Engstrand L."/>
            <person name="Kristiansson E."/>
            <person name="Moore E."/>
        </authorList>
    </citation>
    <scope>NUCLEOTIDE SEQUENCE [LARGE SCALE GENOMIC DNA]</scope>
    <source>
        <strain evidence="9 10">CCUG 43573</strain>
    </source>
</reference>